<keyword evidence="4" id="KW-1185">Reference proteome</keyword>
<protein>
    <submittedName>
        <fullName evidence="3">Group II intron, maturase-specific domain</fullName>
    </submittedName>
</protein>
<evidence type="ECO:0000313" key="4">
    <source>
        <dbReference type="Proteomes" id="UP000198500"/>
    </source>
</evidence>
<dbReference type="EMBL" id="FNNI01000001">
    <property type="protein sequence ID" value="SDW30498.1"/>
    <property type="molecule type" value="Genomic_DNA"/>
</dbReference>
<feature type="region of interest" description="Disordered" evidence="1">
    <location>
        <begin position="60"/>
        <end position="85"/>
    </location>
</feature>
<reference evidence="3 4" key="1">
    <citation type="submission" date="2016-10" db="EMBL/GenBank/DDBJ databases">
        <authorList>
            <person name="de Groot N.N."/>
        </authorList>
    </citation>
    <scope>NUCLEOTIDE SEQUENCE [LARGE SCALE GENOMIC DNA]</scope>
    <source>
        <strain evidence="3 4">DSM 19219</strain>
    </source>
</reference>
<name>A0A1H2SG86_9GAMM</name>
<dbReference type="InterPro" id="IPR013597">
    <property type="entry name" value="Mat_intron_G2"/>
</dbReference>
<dbReference type="AlphaFoldDB" id="A0A1H2SG86"/>
<proteinExistence type="predicted"/>
<gene>
    <name evidence="3" type="ORF">SAMN05443545_101552</name>
</gene>
<dbReference type="OrthoDB" id="9793236at2"/>
<feature type="compositionally biased region" description="Polar residues" evidence="1">
    <location>
        <begin position="60"/>
        <end position="75"/>
    </location>
</feature>
<accession>A0A1H2SG86</accession>
<evidence type="ECO:0000259" key="2">
    <source>
        <dbReference type="Pfam" id="PF08388"/>
    </source>
</evidence>
<dbReference type="STRING" id="574349.SAMN05443545_101552"/>
<evidence type="ECO:0000256" key="1">
    <source>
        <dbReference type="SAM" id="MobiDB-lite"/>
    </source>
</evidence>
<sequence length="102" mass="11985">MRGWASYFGLVDVKRSLEALDQWIRRRLRCVVWRQWKRPRTRRRKLRALGLEENRAWKSTVNGRGDSPSDSISSQHCDESMSEKTTIGASDSDCRIIANIYR</sequence>
<evidence type="ECO:0000313" key="3">
    <source>
        <dbReference type="EMBL" id="SDW30498.1"/>
    </source>
</evidence>
<dbReference type="Proteomes" id="UP000198500">
    <property type="component" value="Unassembled WGS sequence"/>
</dbReference>
<feature type="domain" description="Group II intron maturase-specific" evidence="2">
    <location>
        <begin position="1"/>
        <end position="47"/>
    </location>
</feature>
<organism evidence="3 4">
    <name type="scientific">Aidingimonas halophila</name>
    <dbReference type="NCBI Taxonomy" id="574349"/>
    <lineage>
        <taxon>Bacteria</taxon>
        <taxon>Pseudomonadati</taxon>
        <taxon>Pseudomonadota</taxon>
        <taxon>Gammaproteobacteria</taxon>
        <taxon>Oceanospirillales</taxon>
        <taxon>Halomonadaceae</taxon>
        <taxon>Aidingimonas</taxon>
    </lineage>
</organism>
<dbReference type="Pfam" id="PF08388">
    <property type="entry name" value="GIIM"/>
    <property type="match status" value="1"/>
</dbReference>